<comment type="subcellular location">
    <subcellularLocation>
        <location evidence="1">Mitochondrion</location>
    </subcellularLocation>
</comment>
<organism evidence="9 10">
    <name type="scientific">Pseudozyma flocculosa PF-1</name>
    <dbReference type="NCBI Taxonomy" id="1277687"/>
    <lineage>
        <taxon>Eukaryota</taxon>
        <taxon>Fungi</taxon>
        <taxon>Dikarya</taxon>
        <taxon>Basidiomycota</taxon>
        <taxon>Ustilaginomycotina</taxon>
        <taxon>Ustilaginomycetes</taxon>
        <taxon>Ustilaginales</taxon>
        <taxon>Ustilaginaceae</taxon>
        <taxon>Pseudozyma</taxon>
    </lineage>
</organism>
<dbReference type="SMART" id="SM00916">
    <property type="entry name" value="L51_S25_CI-B8"/>
    <property type="match status" value="1"/>
</dbReference>
<dbReference type="InterPro" id="IPR039927">
    <property type="entry name" value="Ribosomal_mL43"/>
</dbReference>
<dbReference type="EMBL" id="KE361642">
    <property type="protein sequence ID" value="EPQ26848.1"/>
    <property type="molecule type" value="Genomic_DNA"/>
</dbReference>
<gene>
    <name evidence="9" type="ORF">PFL1_05483</name>
</gene>
<evidence type="ECO:0000256" key="7">
    <source>
        <dbReference type="SAM" id="MobiDB-lite"/>
    </source>
</evidence>
<evidence type="ECO:0000313" key="10">
    <source>
        <dbReference type="Proteomes" id="UP000053664"/>
    </source>
</evidence>
<dbReference type="PANTHER" id="PTHR21396">
    <property type="entry name" value="39S RIBOSOMAL PROTEIN L43"/>
    <property type="match status" value="1"/>
</dbReference>
<accession>A0A061H2Z4</accession>
<reference evidence="9 10" key="1">
    <citation type="journal article" date="2013" name="Plant Cell">
        <title>The transition from a phytopathogenic smut ancestor to an anamorphic biocontrol agent deciphered by comparative whole-genome analysis.</title>
        <authorList>
            <person name="Lefebvre F."/>
            <person name="Joly D.L."/>
            <person name="Labbe C."/>
            <person name="Teichmann B."/>
            <person name="Linning R."/>
            <person name="Belzile F."/>
            <person name="Bakkeren G."/>
            <person name="Belanger R.R."/>
        </authorList>
    </citation>
    <scope>NUCLEOTIDE SEQUENCE [LARGE SCALE GENOMIC DNA]</scope>
    <source>
        <strain evidence="9 10">PF-1</strain>
    </source>
</reference>
<dbReference type="HOGENOM" id="CLU_117700_1_0_1"/>
<dbReference type="PANTHER" id="PTHR21396:SF2">
    <property type="entry name" value="LARGE RIBOSOMAL SUBUNIT PROTEIN ML43"/>
    <property type="match status" value="1"/>
</dbReference>
<evidence type="ECO:0000256" key="4">
    <source>
        <dbReference type="ARBA" id="ARBA00023128"/>
    </source>
</evidence>
<dbReference type="InterPro" id="IPR007741">
    <property type="entry name" value="Ribosomal_mL43/mS25/NADH_DH"/>
</dbReference>
<protein>
    <recommendedName>
        <fullName evidence="6">Large ribosomal subunit protein mL43</fullName>
    </recommendedName>
</protein>
<evidence type="ECO:0000256" key="2">
    <source>
        <dbReference type="ARBA" id="ARBA00006073"/>
    </source>
</evidence>
<keyword evidence="4" id="KW-0496">Mitochondrion</keyword>
<evidence type="ECO:0000256" key="3">
    <source>
        <dbReference type="ARBA" id="ARBA00022980"/>
    </source>
</evidence>
<dbReference type="GeneID" id="19319573"/>
<dbReference type="InterPro" id="IPR036249">
    <property type="entry name" value="Thioredoxin-like_sf"/>
</dbReference>
<evidence type="ECO:0000256" key="5">
    <source>
        <dbReference type="ARBA" id="ARBA00023274"/>
    </source>
</evidence>
<dbReference type="KEGG" id="pfp:PFL1_05483"/>
<dbReference type="Proteomes" id="UP000053664">
    <property type="component" value="Unassembled WGS sequence"/>
</dbReference>
<proteinExistence type="inferred from homology"/>
<name>A0A061H2Z4_9BASI</name>
<dbReference type="OrthoDB" id="88at2759"/>
<dbReference type="GO" id="GO:0005762">
    <property type="term" value="C:mitochondrial large ribosomal subunit"/>
    <property type="evidence" value="ECO:0007669"/>
    <property type="project" value="TreeGrafter"/>
</dbReference>
<evidence type="ECO:0000313" key="9">
    <source>
        <dbReference type="EMBL" id="EPQ26848.1"/>
    </source>
</evidence>
<dbReference type="AlphaFoldDB" id="A0A061H2Z4"/>
<dbReference type="Gene3D" id="3.40.30.10">
    <property type="entry name" value="Glutaredoxin"/>
    <property type="match status" value="1"/>
</dbReference>
<dbReference type="RefSeq" id="XP_007881210.1">
    <property type="nucleotide sequence ID" value="XM_007883019.1"/>
</dbReference>
<keyword evidence="5" id="KW-0687">Ribonucleoprotein</keyword>
<dbReference type="SUPFAM" id="SSF52833">
    <property type="entry name" value="Thioredoxin-like"/>
    <property type="match status" value="1"/>
</dbReference>
<dbReference type="GO" id="GO:0032543">
    <property type="term" value="P:mitochondrial translation"/>
    <property type="evidence" value="ECO:0007669"/>
    <property type="project" value="InterPro"/>
</dbReference>
<dbReference type="eggNOG" id="KOG3445">
    <property type="taxonomic scope" value="Eukaryota"/>
</dbReference>
<comment type="similarity">
    <text evidence="2">Belongs to the mitochondrion-specific ribosomal protein mL43 family.</text>
</comment>
<evidence type="ECO:0000259" key="8">
    <source>
        <dbReference type="SMART" id="SM00916"/>
    </source>
</evidence>
<evidence type="ECO:0000256" key="1">
    <source>
        <dbReference type="ARBA" id="ARBA00004173"/>
    </source>
</evidence>
<dbReference type="GO" id="GO:0003735">
    <property type="term" value="F:structural constituent of ribosome"/>
    <property type="evidence" value="ECO:0007669"/>
    <property type="project" value="InterPro"/>
</dbReference>
<evidence type="ECO:0000256" key="6">
    <source>
        <dbReference type="ARBA" id="ARBA00035188"/>
    </source>
</evidence>
<sequence length="146" mass="15702">MSTRSAATKILRGSLSTTPAPGAAGSPGSFHLPLRKLVIEYCESNPSSAGTRQFLRSTVPAWARSHPSVEVVVRQRPSLHPVLRGFYANGRSKEICVKNLEGNGVEATLKKLRDDSGAKTKSLKRIPVESKAESARGIWSALHGAR</sequence>
<feature type="domain" description="Ribosomal protein/NADH dehydrogenase" evidence="8">
    <location>
        <begin position="43"/>
        <end position="116"/>
    </location>
</feature>
<keyword evidence="3" id="KW-0689">Ribosomal protein</keyword>
<feature type="region of interest" description="Disordered" evidence="7">
    <location>
        <begin position="1"/>
        <end position="27"/>
    </location>
</feature>
<dbReference type="Pfam" id="PF05047">
    <property type="entry name" value="L51_S25_CI-B8"/>
    <property type="match status" value="1"/>
</dbReference>